<dbReference type="AlphaFoldDB" id="A0A2G5C5J1"/>
<dbReference type="InParanoid" id="A0A2G5C5J1"/>
<keyword evidence="4" id="KW-1185">Reference proteome</keyword>
<evidence type="ECO:0000313" key="3">
    <source>
        <dbReference type="EMBL" id="PIA26501.1"/>
    </source>
</evidence>
<evidence type="ECO:0000256" key="2">
    <source>
        <dbReference type="SAM" id="SignalP"/>
    </source>
</evidence>
<name>A0A2G5C5J1_AQUCA</name>
<feature type="signal peptide" evidence="2">
    <location>
        <begin position="1"/>
        <end position="27"/>
    </location>
</feature>
<gene>
    <name evidence="3" type="ORF">AQUCO_09200007v1</name>
</gene>
<protein>
    <recommendedName>
        <fullName evidence="5">Bifunctional inhibitor/plant lipid transfer protein/seed storage helical domain-containing protein</fullName>
    </recommendedName>
</protein>
<dbReference type="STRING" id="218851.A0A2G5C5J1"/>
<dbReference type="SUPFAM" id="SSF47699">
    <property type="entry name" value="Bifunctional inhibitor/lipid-transfer protein/seed storage 2S albumin"/>
    <property type="match status" value="1"/>
</dbReference>
<dbReference type="FunCoup" id="A0A2G5C5J1">
    <property type="interactions" value="6"/>
</dbReference>
<evidence type="ECO:0008006" key="5">
    <source>
        <dbReference type="Google" id="ProtNLM"/>
    </source>
</evidence>
<reference evidence="3 4" key="1">
    <citation type="submission" date="2017-09" db="EMBL/GenBank/DDBJ databases">
        <title>WGS assembly of Aquilegia coerulea Goldsmith.</title>
        <authorList>
            <person name="Hodges S."/>
            <person name="Kramer E."/>
            <person name="Nordborg M."/>
            <person name="Tomkins J."/>
            <person name="Borevitz J."/>
            <person name="Derieg N."/>
            <person name="Yan J."/>
            <person name="Mihaltcheva S."/>
            <person name="Hayes R.D."/>
            <person name="Rokhsar D."/>
        </authorList>
    </citation>
    <scope>NUCLEOTIDE SEQUENCE [LARGE SCALE GENOMIC DNA]</scope>
    <source>
        <strain evidence="4">cv. Goldsmith</strain>
    </source>
</reference>
<feature type="chain" id="PRO_5013814738" description="Bifunctional inhibitor/plant lipid transfer protein/seed storage helical domain-containing protein" evidence="2">
    <location>
        <begin position="28"/>
        <end position="166"/>
    </location>
</feature>
<keyword evidence="2" id="KW-0732">Signal</keyword>
<feature type="region of interest" description="Disordered" evidence="1">
    <location>
        <begin position="67"/>
        <end position="107"/>
    </location>
</feature>
<evidence type="ECO:0000313" key="4">
    <source>
        <dbReference type="Proteomes" id="UP000230069"/>
    </source>
</evidence>
<proteinExistence type="predicted"/>
<accession>A0A2G5C5J1</accession>
<feature type="compositionally biased region" description="Basic residues" evidence="1">
    <location>
        <begin position="94"/>
        <end position="107"/>
    </location>
</feature>
<dbReference type="OrthoDB" id="1930534at2759"/>
<organism evidence="3 4">
    <name type="scientific">Aquilegia coerulea</name>
    <name type="common">Rocky mountain columbine</name>
    <dbReference type="NCBI Taxonomy" id="218851"/>
    <lineage>
        <taxon>Eukaryota</taxon>
        <taxon>Viridiplantae</taxon>
        <taxon>Streptophyta</taxon>
        <taxon>Embryophyta</taxon>
        <taxon>Tracheophyta</taxon>
        <taxon>Spermatophyta</taxon>
        <taxon>Magnoliopsida</taxon>
        <taxon>Ranunculales</taxon>
        <taxon>Ranunculaceae</taxon>
        <taxon>Thalictroideae</taxon>
        <taxon>Aquilegia</taxon>
    </lineage>
</organism>
<dbReference type="InterPro" id="IPR036312">
    <property type="entry name" value="Bifun_inhib/LTP/seed_sf"/>
</dbReference>
<dbReference type="EMBL" id="KZ305109">
    <property type="protein sequence ID" value="PIA26501.1"/>
    <property type="molecule type" value="Genomic_DNA"/>
</dbReference>
<dbReference type="PANTHER" id="PTHR34377:SF3">
    <property type="entry name" value="TETRATRICOPEPTIDE REPEAT (TPR)-LIKE SUPERFAMILY PROTEIN"/>
    <property type="match status" value="1"/>
</dbReference>
<dbReference type="Proteomes" id="UP000230069">
    <property type="component" value="Unassembled WGS sequence"/>
</dbReference>
<sequence length="166" mass="19058">MERMRRIQTVLLAFLAIFLVLIPEIICMPNFGQPIPNFVQPRPLCLSQFALVNQACSSLPINVGPVVGAPPDDTDEPNEPDQKGAANGHEQHRREHHEHHRRRHHRHHEMSKGVEDCCRWLKNLDDACVCELLFRLPPFLRRHSHSYVISLDEDCKVTYKCDGGLS</sequence>
<evidence type="ECO:0000256" key="1">
    <source>
        <dbReference type="SAM" id="MobiDB-lite"/>
    </source>
</evidence>
<dbReference type="PANTHER" id="PTHR34377">
    <property type="entry name" value="TETRATRICOPEPTIDE REPEAT (TPR)-LIKE SUPERFAMILY PROTEIN"/>
    <property type="match status" value="1"/>
</dbReference>